<dbReference type="SUPFAM" id="SSF50494">
    <property type="entry name" value="Trypsin-like serine proteases"/>
    <property type="match status" value="1"/>
</dbReference>
<dbReference type="GeneID" id="91569977"/>
<gene>
    <name evidence="2" type="ORF">JO379_003112</name>
</gene>
<feature type="compositionally biased region" description="Basic and acidic residues" evidence="1">
    <location>
        <begin position="209"/>
        <end position="222"/>
    </location>
</feature>
<dbReference type="InterPro" id="IPR009003">
    <property type="entry name" value="Peptidase_S1_PA"/>
</dbReference>
<accession>A0ABS4Y4D0</accession>
<keyword evidence="3" id="KW-1185">Reference proteome</keyword>
<evidence type="ECO:0000313" key="3">
    <source>
        <dbReference type="Proteomes" id="UP001519291"/>
    </source>
</evidence>
<name>A0ABS4Y4D0_9ACTN</name>
<sequence>MTELRQFGQGLSREMRALAEALRGLFVGLRISERRYAARRRYDSSTISRYLSGQRLPPWEFVLNLLHDVAEERGTVPTAETTEMLRSLHLAALEAGKSPTHRIQLLEQRLALADEQARRVATRERWLEDTLRDREHRIRDLQMQFRELQASISLDPGPPVDDGDADGMDRGAERARLCAEIRQLKEELEQARALHRQAEERCDQLERQLAEAETEDGPREDGPGGSTAVGPVGGDGSAHRNVIHGDVVYNISSTETGIDERFADAMTVQLLIDGRIMSNGLLLGPTTVVTTWSAIGPPGTAEPVAVVANNKRVDATVVEWLPSEDRTSPEAFPRLAVLRLASPVAASVPAVEIDMQPSPGSRLLVSGYGSDHKPAGHYSCLLEVKGRTGSWVRVEGELVPGLGGAPAFHVGTGALVGLVSSRFRDAPKGLLAPAESLRDLTTLSWPD</sequence>
<dbReference type="EMBL" id="JAGIOH010000001">
    <property type="protein sequence ID" value="MBP2403643.1"/>
    <property type="molecule type" value="Genomic_DNA"/>
</dbReference>
<dbReference type="Pfam" id="PF13365">
    <property type="entry name" value="Trypsin_2"/>
    <property type="match status" value="1"/>
</dbReference>
<evidence type="ECO:0000313" key="2">
    <source>
        <dbReference type="EMBL" id="MBP2403643.1"/>
    </source>
</evidence>
<protein>
    <submittedName>
        <fullName evidence="2">Uncharacterized protein</fullName>
    </submittedName>
</protein>
<organism evidence="2 3">
    <name type="scientific">Streptomyces syringium</name>
    <dbReference type="NCBI Taxonomy" id="76729"/>
    <lineage>
        <taxon>Bacteria</taxon>
        <taxon>Bacillati</taxon>
        <taxon>Actinomycetota</taxon>
        <taxon>Actinomycetes</taxon>
        <taxon>Kitasatosporales</taxon>
        <taxon>Streptomycetaceae</taxon>
        <taxon>Streptomyces</taxon>
    </lineage>
</organism>
<feature type="region of interest" description="Disordered" evidence="1">
    <location>
        <begin position="209"/>
        <end position="237"/>
    </location>
</feature>
<feature type="compositionally biased region" description="Gly residues" evidence="1">
    <location>
        <begin position="223"/>
        <end position="236"/>
    </location>
</feature>
<evidence type="ECO:0000256" key="1">
    <source>
        <dbReference type="SAM" id="MobiDB-lite"/>
    </source>
</evidence>
<comment type="caution">
    <text evidence="2">The sequence shown here is derived from an EMBL/GenBank/DDBJ whole genome shotgun (WGS) entry which is preliminary data.</text>
</comment>
<dbReference type="RefSeq" id="WP_209515419.1">
    <property type="nucleotide sequence ID" value="NZ_JAGIOH010000001.1"/>
</dbReference>
<proteinExistence type="predicted"/>
<reference evidence="2 3" key="1">
    <citation type="submission" date="2021-03" db="EMBL/GenBank/DDBJ databases">
        <title>Sequencing the genomes of 1000 actinobacteria strains.</title>
        <authorList>
            <person name="Klenk H.-P."/>
        </authorList>
    </citation>
    <scope>NUCLEOTIDE SEQUENCE [LARGE SCALE GENOMIC DNA]</scope>
    <source>
        <strain evidence="2 3">DSM 41480</strain>
    </source>
</reference>
<dbReference type="Proteomes" id="UP001519291">
    <property type="component" value="Unassembled WGS sequence"/>
</dbReference>